<evidence type="ECO:0000313" key="1">
    <source>
        <dbReference type="Ensembl" id="ENSVKKP00000002448.1"/>
    </source>
</evidence>
<evidence type="ECO:0000313" key="2">
    <source>
        <dbReference type="Proteomes" id="UP000694545"/>
    </source>
</evidence>
<protein>
    <submittedName>
        <fullName evidence="1">Uroplakin 3B</fullName>
    </submittedName>
</protein>
<organism evidence="1 2">
    <name type="scientific">Varanus komodoensis</name>
    <name type="common">Komodo dragon</name>
    <dbReference type="NCBI Taxonomy" id="61221"/>
    <lineage>
        <taxon>Eukaryota</taxon>
        <taxon>Metazoa</taxon>
        <taxon>Chordata</taxon>
        <taxon>Craniata</taxon>
        <taxon>Vertebrata</taxon>
        <taxon>Euteleostomi</taxon>
        <taxon>Lepidosauria</taxon>
        <taxon>Squamata</taxon>
        <taxon>Bifurcata</taxon>
        <taxon>Unidentata</taxon>
        <taxon>Episquamata</taxon>
        <taxon>Toxicofera</taxon>
        <taxon>Anguimorpha</taxon>
        <taxon>Paleoanguimorpha</taxon>
        <taxon>Varanoidea</taxon>
        <taxon>Varanidae</taxon>
        <taxon>Varanus</taxon>
    </lineage>
</organism>
<dbReference type="PANTHER" id="PTHR15446:SF2">
    <property type="entry name" value="UROPLAKIN-3B-LIKE PROTEIN 1-RELATED"/>
    <property type="match status" value="1"/>
</dbReference>
<reference evidence="1" key="2">
    <citation type="submission" date="2025-09" db="UniProtKB">
        <authorList>
            <consortium name="Ensembl"/>
        </authorList>
    </citation>
    <scope>IDENTIFICATION</scope>
</reference>
<sequence length="249" mass="27291">PSSTSLMKRLNRIGPGGPQVISYTPRVSELPMEGKVTGSTFALEPPNCIFDPFANSSDSIWLVVTFINGESAVRPPALQGPALRRVWLSTEGNVLRVGNESSCKNDDSRTHCNGPLPSPGPFRVKFLVIDSSGSKAETRWSGPITLNKGTLVEVKRERWADIRMEVQLLGWRTERSISGIIFSFQAISLFCRLRKPTLTWCLVCWTTTPITPNGKCCPDCHGGLGQCIQGLRLTKGVLKSLVFLLSLCS</sequence>
<dbReference type="InterPro" id="IPR024831">
    <property type="entry name" value="Uroplakin-3"/>
</dbReference>
<name>A0A8D2KRS0_VARKO</name>
<dbReference type="Proteomes" id="UP000694545">
    <property type="component" value="Unplaced"/>
</dbReference>
<reference evidence="1" key="1">
    <citation type="submission" date="2025-08" db="UniProtKB">
        <authorList>
            <consortium name="Ensembl"/>
        </authorList>
    </citation>
    <scope>IDENTIFICATION</scope>
</reference>
<dbReference type="PANTHER" id="PTHR15446">
    <property type="entry name" value="UROPLAKIN III"/>
    <property type="match status" value="1"/>
</dbReference>
<dbReference type="AlphaFoldDB" id="A0A8D2KRS0"/>
<dbReference type="Ensembl" id="ENSVKKT00000002521.1">
    <property type="protein sequence ID" value="ENSVKKP00000002448.1"/>
    <property type="gene ID" value="ENSVKKG00000001957.1"/>
</dbReference>
<accession>A0A8D2KRS0</accession>
<dbReference type="GO" id="GO:0016020">
    <property type="term" value="C:membrane"/>
    <property type="evidence" value="ECO:0007669"/>
    <property type="project" value="TreeGrafter"/>
</dbReference>
<proteinExistence type="predicted"/>
<keyword evidence="2" id="KW-1185">Reference proteome</keyword>